<comment type="caution">
    <text evidence="2">The sequence shown here is derived from an EMBL/GenBank/DDBJ whole genome shotgun (WGS) entry which is preliminary data.</text>
</comment>
<keyword evidence="3" id="KW-1185">Reference proteome</keyword>
<dbReference type="EC" id="2.4.-.-" evidence="2"/>
<accession>A0ABD5XQ13</accession>
<dbReference type="AlphaFoldDB" id="A0ABD5XQ13"/>
<evidence type="ECO:0000259" key="1">
    <source>
        <dbReference type="Pfam" id="PF00534"/>
    </source>
</evidence>
<proteinExistence type="predicted"/>
<dbReference type="CDD" id="cd03801">
    <property type="entry name" value="GT4_PimA-like"/>
    <property type="match status" value="1"/>
</dbReference>
<dbReference type="InterPro" id="IPR001296">
    <property type="entry name" value="Glyco_trans_1"/>
</dbReference>
<keyword evidence="2" id="KW-0808">Transferase</keyword>
<dbReference type="SUPFAM" id="SSF53756">
    <property type="entry name" value="UDP-Glycosyltransferase/glycogen phosphorylase"/>
    <property type="match status" value="1"/>
</dbReference>
<dbReference type="Pfam" id="PF00534">
    <property type="entry name" value="Glycos_transf_1"/>
    <property type="match status" value="1"/>
</dbReference>
<dbReference type="PANTHER" id="PTHR45947">
    <property type="entry name" value="SULFOQUINOVOSYL TRANSFERASE SQD2"/>
    <property type="match status" value="1"/>
</dbReference>
<dbReference type="EMBL" id="JBHSZG010000001">
    <property type="protein sequence ID" value="MFC7137238.1"/>
    <property type="molecule type" value="Genomic_DNA"/>
</dbReference>
<dbReference type="GO" id="GO:0016757">
    <property type="term" value="F:glycosyltransferase activity"/>
    <property type="evidence" value="ECO:0007669"/>
    <property type="project" value="UniProtKB-KW"/>
</dbReference>
<dbReference type="Gene3D" id="3.40.50.2000">
    <property type="entry name" value="Glycogen Phosphorylase B"/>
    <property type="match status" value="2"/>
</dbReference>
<dbReference type="InterPro" id="IPR050194">
    <property type="entry name" value="Glycosyltransferase_grp1"/>
</dbReference>
<name>A0ABD5XQ13_9EURY</name>
<protein>
    <submittedName>
        <fullName evidence="2">Glycosyltransferase family 4 protein</fullName>
        <ecNumber evidence="2">2.4.-.-</ecNumber>
    </submittedName>
</protein>
<reference evidence="2 3" key="1">
    <citation type="journal article" date="2019" name="Int. J. Syst. Evol. Microbiol.">
        <title>The Global Catalogue of Microorganisms (GCM) 10K type strain sequencing project: providing services to taxonomists for standard genome sequencing and annotation.</title>
        <authorList>
            <consortium name="The Broad Institute Genomics Platform"/>
            <consortium name="The Broad Institute Genome Sequencing Center for Infectious Disease"/>
            <person name="Wu L."/>
            <person name="Ma J."/>
        </authorList>
    </citation>
    <scope>NUCLEOTIDE SEQUENCE [LARGE SCALE GENOMIC DNA]</scope>
    <source>
        <strain evidence="2 3">DT92</strain>
    </source>
</reference>
<evidence type="ECO:0000313" key="3">
    <source>
        <dbReference type="Proteomes" id="UP001596368"/>
    </source>
</evidence>
<dbReference type="PANTHER" id="PTHR45947:SF3">
    <property type="entry name" value="SULFOQUINOVOSYL TRANSFERASE SQD2"/>
    <property type="match status" value="1"/>
</dbReference>
<gene>
    <name evidence="2" type="ORF">ACFQRB_13895</name>
</gene>
<organism evidence="2 3">
    <name type="scientific">Halobaculum litoreum</name>
    <dbReference type="NCBI Taxonomy" id="3031998"/>
    <lineage>
        <taxon>Archaea</taxon>
        <taxon>Methanobacteriati</taxon>
        <taxon>Methanobacteriota</taxon>
        <taxon>Stenosarchaea group</taxon>
        <taxon>Halobacteria</taxon>
        <taxon>Halobacteriales</taxon>
        <taxon>Haloferacaceae</taxon>
        <taxon>Halobaculum</taxon>
    </lineage>
</organism>
<evidence type="ECO:0000313" key="2">
    <source>
        <dbReference type="EMBL" id="MFC7137238.1"/>
    </source>
</evidence>
<sequence>MDTEPPENVTFTGWVDDKPGAFGAGDVFFFPTKEENQGIVVLEAMACGKPCVLRDIPVFREYFSDGHDCILCETRGEMVDALERLAADPELRARLGENARETAAAHSLDRVGEELVATYEELLA</sequence>
<keyword evidence="2" id="KW-0328">Glycosyltransferase</keyword>
<feature type="domain" description="Glycosyl transferase family 1" evidence="1">
    <location>
        <begin position="4"/>
        <end position="101"/>
    </location>
</feature>
<dbReference type="Proteomes" id="UP001596368">
    <property type="component" value="Unassembled WGS sequence"/>
</dbReference>